<dbReference type="EMBL" id="FWZT01000019">
    <property type="protein sequence ID" value="SMF58144.1"/>
    <property type="molecule type" value="Genomic_DNA"/>
</dbReference>
<keyword evidence="2" id="KW-0378">Hydrolase</keyword>
<dbReference type="PROSITE" id="PS00135">
    <property type="entry name" value="TRYPSIN_SER"/>
    <property type="match status" value="1"/>
</dbReference>
<dbReference type="PANTHER" id="PTHR24260:SF136">
    <property type="entry name" value="GH08193P-RELATED"/>
    <property type="match status" value="1"/>
</dbReference>
<dbReference type="PROSITE" id="PS00134">
    <property type="entry name" value="TRYPSIN_HIS"/>
    <property type="match status" value="1"/>
</dbReference>
<dbReference type="Pfam" id="PF00089">
    <property type="entry name" value="Trypsin"/>
    <property type="match status" value="1"/>
</dbReference>
<dbReference type="InterPro" id="IPR001314">
    <property type="entry name" value="Peptidase_S1A"/>
</dbReference>
<dbReference type="PRINTS" id="PR00722">
    <property type="entry name" value="CHYMOTRYPSIN"/>
</dbReference>
<dbReference type="SUPFAM" id="SSF50494">
    <property type="entry name" value="Trypsin-like serine proteases"/>
    <property type="match status" value="1"/>
</dbReference>
<dbReference type="STRING" id="1513793.SAMN06296036_11965"/>
<evidence type="ECO:0000259" key="3">
    <source>
        <dbReference type="PROSITE" id="PS50240"/>
    </source>
</evidence>
<protein>
    <submittedName>
        <fullName evidence="4">Trypsin</fullName>
    </submittedName>
</protein>
<dbReference type="InterPro" id="IPR051333">
    <property type="entry name" value="CLIP_Serine_Protease"/>
</dbReference>
<dbReference type="GO" id="GO:0006508">
    <property type="term" value="P:proteolysis"/>
    <property type="evidence" value="ECO:0007669"/>
    <property type="project" value="UniProtKB-KW"/>
</dbReference>
<dbReference type="InterPro" id="IPR033116">
    <property type="entry name" value="TRYPSIN_SER"/>
</dbReference>
<keyword evidence="1" id="KW-1015">Disulfide bond</keyword>
<dbReference type="Gene3D" id="2.40.10.10">
    <property type="entry name" value="Trypsin-like serine proteases"/>
    <property type="match status" value="1"/>
</dbReference>
<dbReference type="InterPro" id="IPR001254">
    <property type="entry name" value="Trypsin_dom"/>
</dbReference>
<dbReference type="PROSITE" id="PS51257">
    <property type="entry name" value="PROKAR_LIPOPROTEIN"/>
    <property type="match status" value="1"/>
</dbReference>
<dbReference type="AlphaFoldDB" id="A0A1Y6CDI2"/>
<dbReference type="InterPro" id="IPR009003">
    <property type="entry name" value="Peptidase_S1_PA"/>
</dbReference>
<keyword evidence="2" id="KW-0720">Serine protease</keyword>
<accession>A0A1Y6CDI2</accession>
<evidence type="ECO:0000256" key="2">
    <source>
        <dbReference type="RuleBase" id="RU363034"/>
    </source>
</evidence>
<keyword evidence="2" id="KW-0645">Protease</keyword>
<dbReference type="SMART" id="SM00020">
    <property type="entry name" value="Tryp_SPc"/>
    <property type="match status" value="1"/>
</dbReference>
<organism evidence="4 5">
    <name type="scientific">Pseudobacteriovorax antillogorgiicola</name>
    <dbReference type="NCBI Taxonomy" id="1513793"/>
    <lineage>
        <taxon>Bacteria</taxon>
        <taxon>Pseudomonadati</taxon>
        <taxon>Bdellovibrionota</taxon>
        <taxon>Oligoflexia</taxon>
        <taxon>Oligoflexales</taxon>
        <taxon>Pseudobacteriovoracaceae</taxon>
        <taxon>Pseudobacteriovorax</taxon>
    </lineage>
</organism>
<name>A0A1Y6CDI2_9BACT</name>
<reference evidence="5" key="1">
    <citation type="submission" date="2017-04" db="EMBL/GenBank/DDBJ databases">
        <authorList>
            <person name="Varghese N."/>
            <person name="Submissions S."/>
        </authorList>
    </citation>
    <scope>NUCLEOTIDE SEQUENCE [LARGE SCALE GENOMIC DNA]</scope>
    <source>
        <strain evidence="5">RKEM611</strain>
    </source>
</reference>
<proteinExistence type="predicted"/>
<evidence type="ECO:0000256" key="1">
    <source>
        <dbReference type="ARBA" id="ARBA00023157"/>
    </source>
</evidence>
<keyword evidence="5" id="KW-1185">Reference proteome</keyword>
<dbReference type="OrthoDB" id="5290463at2"/>
<evidence type="ECO:0000313" key="4">
    <source>
        <dbReference type="EMBL" id="SMF58144.1"/>
    </source>
</evidence>
<gene>
    <name evidence="4" type="ORF">SAMN06296036_11965</name>
</gene>
<dbReference type="InterPro" id="IPR018114">
    <property type="entry name" value="TRYPSIN_HIS"/>
</dbReference>
<dbReference type="RefSeq" id="WP_132322621.1">
    <property type="nucleotide sequence ID" value="NZ_FWZT01000019.1"/>
</dbReference>
<dbReference type="GO" id="GO:0004252">
    <property type="term" value="F:serine-type endopeptidase activity"/>
    <property type="evidence" value="ECO:0007669"/>
    <property type="project" value="InterPro"/>
</dbReference>
<evidence type="ECO:0000313" key="5">
    <source>
        <dbReference type="Proteomes" id="UP000192907"/>
    </source>
</evidence>
<dbReference type="Proteomes" id="UP000192907">
    <property type="component" value="Unassembled WGS sequence"/>
</dbReference>
<dbReference type="InterPro" id="IPR043504">
    <property type="entry name" value="Peptidase_S1_PA_chymotrypsin"/>
</dbReference>
<sequence>MKKHWMFLGALALVGCGQVEEQKSSSKIVNGSITESGTAVALHTVALTQSGRPYCTGVLVDEDLVLTAAHCVEGTSRATVSFGLGVDGTPVDEITGQTVAHPDFDAGSIGRVQVGSDIGMILLDEDAPSFMEPVAIATANEYQEGDTVTLAGYGLLGYSGWWIFKSPIQNDGNRLRQTQTSISDITGDLITFDTPNNGTNSSCRGDSGGPMYISNGNSVRLIGVTSYGPGQCDQGSGVYTSVPFHLDWIADNS</sequence>
<dbReference type="PANTHER" id="PTHR24260">
    <property type="match status" value="1"/>
</dbReference>
<dbReference type="PROSITE" id="PS50240">
    <property type="entry name" value="TRYPSIN_DOM"/>
    <property type="match status" value="1"/>
</dbReference>
<feature type="domain" description="Peptidase S1" evidence="3">
    <location>
        <begin position="28"/>
        <end position="253"/>
    </location>
</feature>